<keyword evidence="2" id="KW-0813">Transport</keyword>
<dbReference type="CDD" id="cd00207">
    <property type="entry name" value="fer2"/>
    <property type="match status" value="1"/>
</dbReference>
<dbReference type="AlphaFoldDB" id="C7NSZ2"/>
<accession>C7NSZ2</accession>
<dbReference type="InterPro" id="IPR012675">
    <property type="entry name" value="Beta-grasp_dom_sf"/>
</dbReference>
<keyword evidence="5" id="KW-0249">Electron transport</keyword>
<dbReference type="GO" id="GO:0046872">
    <property type="term" value="F:metal ion binding"/>
    <property type="evidence" value="ECO:0007669"/>
    <property type="project" value="UniProtKB-KW"/>
</dbReference>
<gene>
    <name evidence="10" type="ordered locus">Huta_1898</name>
</gene>
<dbReference type="InterPro" id="IPR001041">
    <property type="entry name" value="2Fe-2S_ferredoxin-type"/>
</dbReference>
<dbReference type="Gene3D" id="3.10.20.30">
    <property type="match status" value="1"/>
</dbReference>
<protein>
    <submittedName>
        <fullName evidence="10">Ferredoxin</fullName>
    </submittedName>
</protein>
<proteinExistence type="inferred from homology"/>
<keyword evidence="3" id="KW-0001">2Fe-2S</keyword>
<organism evidence="10 11">
    <name type="scientific">Halorhabdus utahensis (strain DSM 12940 / JCM 11049 / AX-2)</name>
    <dbReference type="NCBI Taxonomy" id="519442"/>
    <lineage>
        <taxon>Archaea</taxon>
        <taxon>Methanobacteriati</taxon>
        <taxon>Methanobacteriota</taxon>
        <taxon>Stenosarchaea group</taxon>
        <taxon>Halobacteria</taxon>
        <taxon>Halobacteriales</taxon>
        <taxon>Haloarculaceae</taxon>
        <taxon>Halorhabdus</taxon>
    </lineage>
</organism>
<feature type="domain" description="2Fe-2S ferredoxin-type" evidence="9">
    <location>
        <begin position="29"/>
        <end position="120"/>
    </location>
</feature>
<dbReference type="RefSeq" id="WP_015789639.1">
    <property type="nucleotide sequence ID" value="NC_013158.1"/>
</dbReference>
<dbReference type="HOGENOM" id="CLU_1773154_0_0_2"/>
<dbReference type="PROSITE" id="PS00197">
    <property type="entry name" value="2FE2S_FER_1"/>
    <property type="match status" value="1"/>
</dbReference>
<keyword evidence="6" id="KW-0408">Iron</keyword>
<dbReference type="KEGG" id="hut:Huta_1898"/>
<evidence type="ECO:0000256" key="8">
    <source>
        <dbReference type="ARBA" id="ARBA00034078"/>
    </source>
</evidence>
<comment type="cofactor">
    <cofactor evidence="8">
        <name>[2Fe-2S] cluster</name>
        <dbReference type="ChEBI" id="CHEBI:190135"/>
    </cofactor>
</comment>
<dbReference type="Pfam" id="PF00111">
    <property type="entry name" value="Fer2"/>
    <property type="match status" value="1"/>
</dbReference>
<evidence type="ECO:0000256" key="6">
    <source>
        <dbReference type="ARBA" id="ARBA00023004"/>
    </source>
</evidence>
<dbReference type="InterPro" id="IPR006058">
    <property type="entry name" value="2Fe2S_fd_BS"/>
</dbReference>
<evidence type="ECO:0000256" key="4">
    <source>
        <dbReference type="ARBA" id="ARBA00022723"/>
    </source>
</evidence>
<dbReference type="STRING" id="519442.Huta_1898"/>
<sequence>MPEVEYLNFDVVDENEWSIEDEDIFEKAAAADLEDEDYGVLEVEEGEFILDAAEDEGFNWPFYCREGKCAVCGAEVLEGEIEMPDQEIITEKEKEEDNVRLTCGGTPVEDDTKIIYNAKHLNLDWYSYV</sequence>
<dbReference type="eggNOG" id="arCOG02844">
    <property type="taxonomic scope" value="Archaea"/>
</dbReference>
<dbReference type="GeneID" id="8384189"/>
<keyword evidence="7" id="KW-0411">Iron-sulfur</keyword>
<dbReference type="NCBIfam" id="NF041393">
    <property type="entry name" value="Frdxn_Halo"/>
    <property type="match status" value="1"/>
</dbReference>
<evidence type="ECO:0000256" key="3">
    <source>
        <dbReference type="ARBA" id="ARBA00022714"/>
    </source>
</evidence>
<reference evidence="10 11" key="1">
    <citation type="journal article" date="2009" name="Stand. Genomic Sci.">
        <title>Complete genome sequence of Halorhabdus utahensis type strain (AX-2).</title>
        <authorList>
            <person name="Anderson I."/>
            <person name="Tindall B.J."/>
            <person name="Pomrenke H."/>
            <person name="Goker M."/>
            <person name="Lapidus A."/>
            <person name="Nolan M."/>
            <person name="Copeland A."/>
            <person name="Glavina Del Rio T."/>
            <person name="Chen F."/>
            <person name="Tice H."/>
            <person name="Cheng J.F."/>
            <person name="Lucas S."/>
            <person name="Chertkov O."/>
            <person name="Bruce D."/>
            <person name="Brettin T."/>
            <person name="Detter J.C."/>
            <person name="Han C."/>
            <person name="Goodwin L."/>
            <person name="Land M."/>
            <person name="Hauser L."/>
            <person name="Chang Y.J."/>
            <person name="Jeffries C.D."/>
            <person name="Pitluck S."/>
            <person name="Pati A."/>
            <person name="Mavromatis K."/>
            <person name="Ivanova N."/>
            <person name="Ovchinnikova G."/>
            <person name="Chen A."/>
            <person name="Palaniappan K."/>
            <person name="Chain P."/>
            <person name="Rohde M."/>
            <person name="Bristow J."/>
            <person name="Eisen J.A."/>
            <person name="Markowitz V."/>
            <person name="Hugenholtz P."/>
            <person name="Kyrpides N.C."/>
            <person name="Klenk H.P."/>
        </authorList>
    </citation>
    <scope>NUCLEOTIDE SEQUENCE [LARGE SCALE GENOMIC DNA]</scope>
    <source>
        <strain evidence="11">DSM 12940 / JCM 11049 / AX-2</strain>
    </source>
</reference>
<dbReference type="GO" id="GO:0051537">
    <property type="term" value="F:2 iron, 2 sulfur cluster binding"/>
    <property type="evidence" value="ECO:0007669"/>
    <property type="project" value="UniProtKB-KW"/>
</dbReference>
<dbReference type="InterPro" id="IPR036010">
    <property type="entry name" value="2Fe-2S_ferredoxin-like_sf"/>
</dbReference>
<dbReference type="InterPro" id="IPR053441">
    <property type="entry name" value="2Fe2S_Ferredoxin"/>
</dbReference>
<evidence type="ECO:0000313" key="10">
    <source>
        <dbReference type="EMBL" id="ACV12067.1"/>
    </source>
</evidence>
<dbReference type="EMBL" id="CP001687">
    <property type="protein sequence ID" value="ACV12067.1"/>
    <property type="molecule type" value="Genomic_DNA"/>
</dbReference>
<evidence type="ECO:0000259" key="9">
    <source>
        <dbReference type="PROSITE" id="PS51085"/>
    </source>
</evidence>
<keyword evidence="4" id="KW-0479">Metal-binding</keyword>
<dbReference type="Proteomes" id="UP000002071">
    <property type="component" value="Chromosome"/>
</dbReference>
<evidence type="ECO:0000313" key="11">
    <source>
        <dbReference type="Proteomes" id="UP000002071"/>
    </source>
</evidence>
<evidence type="ECO:0000256" key="7">
    <source>
        <dbReference type="ARBA" id="ARBA00023014"/>
    </source>
</evidence>
<keyword evidence="11" id="KW-1185">Reference proteome</keyword>
<evidence type="ECO:0000256" key="5">
    <source>
        <dbReference type="ARBA" id="ARBA00022982"/>
    </source>
</evidence>
<dbReference type="PANTHER" id="PTHR43112">
    <property type="entry name" value="FERREDOXIN"/>
    <property type="match status" value="1"/>
</dbReference>
<dbReference type="SUPFAM" id="SSF54292">
    <property type="entry name" value="2Fe-2S ferredoxin-like"/>
    <property type="match status" value="1"/>
</dbReference>
<dbReference type="PROSITE" id="PS51085">
    <property type="entry name" value="2FE2S_FER_2"/>
    <property type="match status" value="1"/>
</dbReference>
<dbReference type="PANTHER" id="PTHR43112:SF3">
    <property type="entry name" value="FERREDOXIN-2, CHLOROPLASTIC"/>
    <property type="match status" value="1"/>
</dbReference>
<evidence type="ECO:0000256" key="2">
    <source>
        <dbReference type="ARBA" id="ARBA00022448"/>
    </source>
</evidence>
<evidence type="ECO:0000256" key="1">
    <source>
        <dbReference type="ARBA" id="ARBA00007874"/>
    </source>
</evidence>
<name>C7NSZ2_HALUD</name>
<comment type="similarity">
    <text evidence="1">Belongs to the 2Fe2S plant-type ferredoxin family.</text>
</comment>